<organism evidence="3">
    <name type="scientific">Desulfobacca acetoxidans</name>
    <dbReference type="NCBI Taxonomy" id="60893"/>
    <lineage>
        <taxon>Bacteria</taxon>
        <taxon>Pseudomonadati</taxon>
        <taxon>Thermodesulfobacteriota</taxon>
        <taxon>Desulfobaccia</taxon>
        <taxon>Desulfobaccales</taxon>
        <taxon>Desulfobaccaceae</taxon>
        <taxon>Desulfobacca</taxon>
    </lineage>
</organism>
<dbReference type="PANTHER" id="PTHR44119">
    <property type="entry name" value="MAGNESIUM-CHELATASE SUBUNIT CHLH, CHLOROPLASTIC"/>
    <property type="match status" value="1"/>
</dbReference>
<dbReference type="AlphaFoldDB" id="A0A7V4LDF6"/>
<gene>
    <name evidence="3" type="ORF">ENT08_08670</name>
</gene>
<name>A0A7V4LDF6_9BACT</name>
<reference evidence="3" key="1">
    <citation type="journal article" date="2020" name="mSystems">
        <title>Genome- and Community-Level Interaction Insights into Carbon Utilization and Element Cycling Functions of Hydrothermarchaeota in Hydrothermal Sediment.</title>
        <authorList>
            <person name="Zhou Z."/>
            <person name="Liu Y."/>
            <person name="Xu W."/>
            <person name="Pan J."/>
            <person name="Luo Z.H."/>
            <person name="Li M."/>
        </authorList>
    </citation>
    <scope>NUCLEOTIDE SEQUENCE [LARGE SCALE GENOMIC DNA]</scope>
    <source>
        <strain evidence="3">SpSt-548</strain>
    </source>
</reference>
<feature type="domain" description="CobN/magnesium chelatase" evidence="2">
    <location>
        <begin position="6"/>
        <end position="675"/>
    </location>
</feature>
<dbReference type="InterPro" id="IPR003672">
    <property type="entry name" value="CobN/Mg_chltase"/>
</dbReference>
<sequence length="734" mass="82087">MRAVENVVHVGTHGNLEFLPGKNVGLSASCCPDAALGHLPHLYIYNADNPPEGTIAKRRSYGVLVDHMQTAMTSSGLYDELGELDRLLAEYERLKDTEPGRAHLVEHLILEAMEKSRLDQELITGPEVPFPETVRRLHDRLSLLRNTHIPDGMHIFGELPQGERRADFLHAILRFPGGGPSWMRLVAKLLQVDLDGDESGRGREAVDQAGRSLISRWLAEPGRSLLQVVAEVAGQAPAEEDRAAWEHFEARLRDLEERLEASREIAALFNGFAGGYVPPGPSGLITRGRDDVLPTGRNFYTLDPQRVPTKSAWETGQRLGQALMAKHVAETGAYPENVAIHWMANDIMWADGEGMAQIMFLLGVRPLWQTNGRVQGFEVIPLAELKRPRLDVTVRVSGITRDNFPQCIELLDEAIQAVASLPEDPEHNYVRRHSLEFMAKAGAASGDGEAWRQATFRIFASQPGTYSAGTQLAVYASAWQEEKDLAQVFLYWNSYAYGKGAFGVPAAPSLAHALSHASITYNKAVTDEYDLFGCCSYFGTHGGMTAAARHLSGQEVRTYYGDTRDPEQVTVRRLSEEIRRVARAKLLNPKWIDGMKNHGYKGAGEISKRVGRVYGWEATTQEVDDWIFDDITRTFVLNQENREFFQQENPWALEEIARRLLEAEQRGLWQADPEVLEQLQQIYLEIEGWLEEAMGEHTGAFQGGAVDIITAEEVESWKQAMHQTLAFLRRGEGK</sequence>
<comment type="caution">
    <text evidence="3">The sequence shown here is derived from an EMBL/GenBank/DDBJ whole genome shotgun (WGS) entry which is preliminary data.</text>
</comment>
<keyword evidence="1" id="KW-0175">Coiled coil</keyword>
<dbReference type="PANTHER" id="PTHR44119:SF7">
    <property type="entry name" value="MAGNESIUM CHELATASE SUBUNIT"/>
    <property type="match status" value="1"/>
</dbReference>
<feature type="coiled-coil region" evidence="1">
    <location>
        <begin position="238"/>
        <end position="265"/>
    </location>
</feature>
<proteinExistence type="predicted"/>
<dbReference type="Pfam" id="PF02514">
    <property type="entry name" value="CobN-Mg_chel"/>
    <property type="match status" value="1"/>
</dbReference>
<dbReference type="CDD" id="cd10150">
    <property type="entry name" value="CobN_like"/>
    <property type="match status" value="1"/>
</dbReference>
<protein>
    <recommendedName>
        <fullName evidence="2">CobN/magnesium chelatase domain-containing protein</fullName>
    </recommendedName>
</protein>
<evidence type="ECO:0000256" key="1">
    <source>
        <dbReference type="SAM" id="Coils"/>
    </source>
</evidence>
<accession>A0A7V4LDF6</accession>
<evidence type="ECO:0000313" key="3">
    <source>
        <dbReference type="EMBL" id="HGS05789.1"/>
    </source>
</evidence>
<evidence type="ECO:0000259" key="2">
    <source>
        <dbReference type="Pfam" id="PF02514"/>
    </source>
</evidence>
<dbReference type="EMBL" id="DSXI01000515">
    <property type="protein sequence ID" value="HGS05789.1"/>
    <property type="molecule type" value="Genomic_DNA"/>
</dbReference>